<reference evidence="1 2" key="1">
    <citation type="submission" date="2018-12" db="EMBL/GenBank/DDBJ databases">
        <authorList>
            <consortium name="Pathogen Informatics"/>
        </authorList>
    </citation>
    <scope>NUCLEOTIDE SEQUENCE [LARGE SCALE GENOMIC DNA]</scope>
    <source>
        <strain evidence="1 2">NCTC10783</strain>
    </source>
</reference>
<protein>
    <submittedName>
        <fullName evidence="1">Uncharacterized protein</fullName>
    </submittedName>
</protein>
<accession>A0A448BR80</accession>
<evidence type="ECO:0000313" key="1">
    <source>
        <dbReference type="EMBL" id="VEE47745.1"/>
    </source>
</evidence>
<dbReference type="Proteomes" id="UP000278078">
    <property type="component" value="Chromosome"/>
</dbReference>
<gene>
    <name evidence="1" type="ORF">NCTC10783_03638</name>
</gene>
<evidence type="ECO:0000313" key="2">
    <source>
        <dbReference type="Proteomes" id="UP000278078"/>
    </source>
</evidence>
<proteinExistence type="predicted"/>
<dbReference type="AlphaFoldDB" id="A0A448BR80"/>
<organism evidence="1 2">
    <name type="scientific">Pseudomonas fluorescens</name>
    <dbReference type="NCBI Taxonomy" id="294"/>
    <lineage>
        <taxon>Bacteria</taxon>
        <taxon>Pseudomonadati</taxon>
        <taxon>Pseudomonadota</taxon>
        <taxon>Gammaproteobacteria</taxon>
        <taxon>Pseudomonadales</taxon>
        <taxon>Pseudomonadaceae</taxon>
        <taxon>Pseudomonas</taxon>
    </lineage>
</organism>
<dbReference type="EMBL" id="LR134300">
    <property type="protein sequence ID" value="VEE47745.1"/>
    <property type="molecule type" value="Genomic_DNA"/>
</dbReference>
<sequence>MLKLYNTYFRRTAKRMESIEEFLSGGTLLAKLFLHIEADRGYWLGESERLMGAVS</sequence>
<name>A0A448BR80_PSEFL</name>